<dbReference type="PROSITE" id="PS50056">
    <property type="entry name" value="TYR_PHOSPHATASE_2"/>
    <property type="match status" value="1"/>
</dbReference>
<dbReference type="GO" id="GO:0002376">
    <property type="term" value="P:immune system process"/>
    <property type="evidence" value="ECO:0007669"/>
    <property type="project" value="UniProtKB-ARBA"/>
</dbReference>
<keyword evidence="10" id="KW-0378">Hydrolase</keyword>
<evidence type="ECO:0000256" key="5">
    <source>
        <dbReference type="ARBA" id="ARBA00022475"/>
    </source>
</evidence>
<comment type="subcellular location">
    <subcellularLocation>
        <location evidence="2">Cell junction</location>
    </subcellularLocation>
    <subcellularLocation>
        <location evidence="1">Cell membrane</location>
        <topology evidence="1">Single-pass type I membrane protein</topology>
    </subcellularLocation>
    <subcellularLocation>
        <location evidence="3">Cell projection</location>
        <location evidence="3">Ruffle membrane</location>
    </subcellularLocation>
</comment>
<dbReference type="GO" id="GO:0004725">
    <property type="term" value="F:protein tyrosine phosphatase activity"/>
    <property type="evidence" value="ECO:0007669"/>
    <property type="project" value="UniProtKB-EC"/>
</dbReference>
<dbReference type="InterPro" id="IPR000387">
    <property type="entry name" value="Tyr_Pase_dom"/>
</dbReference>
<evidence type="ECO:0000256" key="12">
    <source>
        <dbReference type="ARBA" id="ARBA00022949"/>
    </source>
</evidence>
<evidence type="ECO:0000256" key="17">
    <source>
        <dbReference type="ARBA" id="ARBA00025789"/>
    </source>
</evidence>
<dbReference type="InterPro" id="IPR050713">
    <property type="entry name" value="RTP_Phos/Ushers"/>
</dbReference>
<dbReference type="Pfam" id="PF00102">
    <property type="entry name" value="Y_phosphatase"/>
    <property type="match status" value="1"/>
</dbReference>
<evidence type="ECO:0000256" key="20">
    <source>
        <dbReference type="ARBA" id="ARBA00071459"/>
    </source>
</evidence>
<keyword evidence="9" id="KW-0677">Repeat</keyword>
<sequence length="1366" mass="150001">MTRGGGSGSHPSRGRRDPGAAHRGWAPLAPPHEAPARPGTRRPRGRRAGPRRVAAAAAAMSPGKPGAGGAGTRRTGWRRRRRRRRPEAASWAPGLGRTAGPDSRGPGTFQGAQGMKPVAREARPPRRSPGLRWALPLLLLLCRLGQILCAGDSGPSPVFDIEVGSINSTSVHLMWKNNDTSASTYTYRVESKEENGRLITVLNETNVTIADLSPATSYMFSITPEINNVSGHARFINVTTEPLPVSGLHVVFVGVTKVTLAWKNDNGTAAYRMLLEDTGSHKELVNISGLKPGSQYSVTLHLLESHETQRESLVIGNGSDAISTEGSPRSPAAPVYNYTLESEDTSSVGAPTGDMKVLILRLKSDTEYNATVYSQAPDGTEGQPLEIGFRTESSEVLDIEAVNISATGMTLTWKINDDEPSSLYTFKIHVAGETDSLNLTVSETRAVITSLSPSTLYNVTVRPFLNGSAEGIPGFLQVYTRPGPVSDFRVTNVSTRAIGLAWSSNYSDFFKILITQDGGGKPPEEKTTSQSSIVIEGLFPGTKYCFEIFPQGPNGTEGDPQTLCSTTDPSAVFNISVVNVTTTEMTLQWQSTDVASEYIYHLDVVSKHSSKQVNSSVNEVTLQGLTPGTLYNITIVPEVNNIKGDSSTTTQYTRPSNVSNIEVNSNTTAATFSWQNLDEASSTYTYHLFIEQEGNSSEAAKVVTGIGVTYATVTELIPGSWYTVKIFTQVGDVTESLEPGQQSFCTEPAPVDSFHCEVVPKEPTLVLKWACPPGTNTGFQLEVRRGDWKNTMLLEGCSSENLTEYRTNVTCLNFSTSYDISITALSCNKMAPATQNTCLTGITDPPSPDESPNITSVSHNSIKVKFSGFEASHGPIKAYALILTTGEDIYPSVDVLSHTYEDFKKGFSNTYVTYLITTEGKRDSQGLSEDSKYEIDVGNESTTQGYYNGKLEPLGSYRACVAGFTNITFKPTNVGLIDGAESYVSFSRYSDAVSLPQDPGVICGAVFGCIFGAMVIVAVGGFIFWKKKRKDAKNNDVSFSQIKPKKSKLIRVENFEAYFKKQHADSNCGFAEEYEDLKLVGISLPKYAAELAENRGKNRYNNVLPYDISRVKLSVQTHSTDDYINANYMPGYHSKKDFIATQGPLPNTLKDFWRMVWEKNVYAIVMLTKCVEQGRTKCEEYWPSKQAQDYGDITVTMTSEIVLPEWTIRDFTVKNNQTSESHPLRQFHFTSWPDHGVPDTTDLLINFRYLVRDYMKQSPPESPVLVHCSAGVGRTGTFIAIDRLIYQIENENTVDVYGIVYDLRMHRPLMVQTEDQYVFLNQCVLDIIRSQKDSKVDLIYQNTTAMTIYENLAPVTAFGKTNGYIA</sequence>
<evidence type="ECO:0000256" key="10">
    <source>
        <dbReference type="ARBA" id="ARBA00022801"/>
    </source>
</evidence>
<feature type="domain" description="Tyrosine specific protein phosphatases" evidence="25">
    <location>
        <begin position="1245"/>
        <end position="1318"/>
    </location>
</feature>
<dbReference type="FunFam" id="2.60.40.10:FF:001417">
    <property type="entry name" value="Receptor-type tyrosine-protein phosphatase eta"/>
    <property type="match status" value="1"/>
</dbReference>
<dbReference type="Gene3D" id="2.60.40.10">
    <property type="entry name" value="Immunoglobulins"/>
    <property type="match status" value="5"/>
</dbReference>
<dbReference type="SMART" id="SM00060">
    <property type="entry name" value="FN3"/>
    <property type="match status" value="8"/>
</dbReference>
<evidence type="ECO:0000256" key="21">
    <source>
        <dbReference type="ARBA" id="ARBA00081746"/>
    </source>
</evidence>
<dbReference type="SUPFAM" id="SSF52799">
    <property type="entry name" value="(Phosphotyrosine protein) phosphatases II"/>
    <property type="match status" value="1"/>
</dbReference>
<dbReference type="Proteomes" id="UP000593571">
    <property type="component" value="Unassembled WGS sequence"/>
</dbReference>
<evidence type="ECO:0000256" key="11">
    <source>
        <dbReference type="ARBA" id="ARBA00022912"/>
    </source>
</evidence>
<keyword evidence="13 23" id="KW-1133">Transmembrane helix</keyword>
<dbReference type="GO" id="GO:0008285">
    <property type="term" value="P:negative regulation of cell population proliferation"/>
    <property type="evidence" value="ECO:0007669"/>
    <property type="project" value="UniProtKB-ARBA"/>
</dbReference>
<dbReference type="PANTHER" id="PTHR46957">
    <property type="entry name" value="CYTOKINE RECEPTOR"/>
    <property type="match status" value="1"/>
</dbReference>
<evidence type="ECO:0000256" key="9">
    <source>
        <dbReference type="ARBA" id="ARBA00022737"/>
    </source>
</evidence>
<dbReference type="GO" id="GO:0001772">
    <property type="term" value="C:immunological synapse"/>
    <property type="evidence" value="ECO:0007669"/>
    <property type="project" value="UniProtKB-ARBA"/>
</dbReference>
<dbReference type="GO" id="GO:0051130">
    <property type="term" value="P:positive regulation of cellular component organization"/>
    <property type="evidence" value="ECO:0007669"/>
    <property type="project" value="UniProtKB-ARBA"/>
</dbReference>
<keyword evidence="8" id="KW-0732">Signal</keyword>
<dbReference type="PROSITE" id="PS50853">
    <property type="entry name" value="FN3"/>
    <property type="match status" value="4"/>
</dbReference>
<feature type="domain" description="Fibronectin type-III" evidence="26">
    <location>
        <begin position="654"/>
        <end position="749"/>
    </location>
</feature>
<feature type="domain" description="Fibronectin type-III" evidence="26">
    <location>
        <begin position="157"/>
        <end position="243"/>
    </location>
</feature>
<evidence type="ECO:0000256" key="1">
    <source>
        <dbReference type="ARBA" id="ARBA00004251"/>
    </source>
</evidence>
<dbReference type="GO" id="GO:0050860">
    <property type="term" value="P:negative regulation of T cell receptor signaling pathway"/>
    <property type="evidence" value="ECO:0007669"/>
    <property type="project" value="UniProtKB-ARBA"/>
</dbReference>
<evidence type="ECO:0000256" key="3">
    <source>
        <dbReference type="ARBA" id="ARBA00004632"/>
    </source>
</evidence>
<dbReference type="PROSITE" id="PS00383">
    <property type="entry name" value="TYR_PHOSPHATASE_1"/>
    <property type="match status" value="1"/>
</dbReference>
<dbReference type="SMART" id="SM00404">
    <property type="entry name" value="PTPc_motif"/>
    <property type="match status" value="1"/>
</dbReference>
<evidence type="ECO:0000259" key="24">
    <source>
        <dbReference type="PROSITE" id="PS50055"/>
    </source>
</evidence>
<dbReference type="InterPro" id="IPR016130">
    <property type="entry name" value="Tyr_Pase_AS"/>
</dbReference>
<feature type="compositionally biased region" description="Basic residues" evidence="22">
    <location>
        <begin position="39"/>
        <end position="50"/>
    </location>
</feature>
<evidence type="ECO:0000256" key="22">
    <source>
        <dbReference type="SAM" id="MobiDB-lite"/>
    </source>
</evidence>
<dbReference type="InterPro" id="IPR041201">
    <property type="entry name" value="PTPRJ_TM"/>
</dbReference>
<keyword evidence="16" id="KW-0966">Cell projection</keyword>
<feature type="compositionally biased region" description="Low complexity" evidence="22">
    <location>
        <begin position="51"/>
        <end position="64"/>
    </location>
</feature>
<keyword evidence="14 23" id="KW-0472">Membrane</keyword>
<dbReference type="EC" id="3.1.3.48" evidence="4"/>
<comment type="catalytic activity">
    <reaction evidence="18">
        <text>O-phospho-L-tyrosyl-[protein] + H2O = L-tyrosyl-[protein] + phosphate</text>
        <dbReference type="Rhea" id="RHEA:10684"/>
        <dbReference type="Rhea" id="RHEA-COMP:10136"/>
        <dbReference type="Rhea" id="RHEA-COMP:20101"/>
        <dbReference type="ChEBI" id="CHEBI:15377"/>
        <dbReference type="ChEBI" id="CHEBI:43474"/>
        <dbReference type="ChEBI" id="CHEBI:46858"/>
        <dbReference type="ChEBI" id="CHEBI:61978"/>
        <dbReference type="EC" id="3.1.3.48"/>
    </reaction>
</comment>
<comment type="caution">
    <text evidence="27">The sequence shown here is derived from an EMBL/GenBank/DDBJ whole genome shotgun (WGS) entry which is preliminary data.</text>
</comment>
<dbReference type="GO" id="GO:0009653">
    <property type="term" value="P:anatomical structure morphogenesis"/>
    <property type="evidence" value="ECO:0007669"/>
    <property type="project" value="UniProtKB-ARBA"/>
</dbReference>
<evidence type="ECO:0000256" key="23">
    <source>
        <dbReference type="SAM" id="Phobius"/>
    </source>
</evidence>
<evidence type="ECO:0000256" key="19">
    <source>
        <dbReference type="ARBA" id="ARBA00064171"/>
    </source>
</evidence>
<dbReference type="FunFam" id="3.90.190.10:FF:000009">
    <property type="entry name" value="Receptor-type tyrosine-protein phosphatase beta"/>
    <property type="match status" value="1"/>
</dbReference>
<keyword evidence="11" id="KW-0904">Protein phosphatase</keyword>
<evidence type="ECO:0000313" key="27">
    <source>
        <dbReference type="EMBL" id="KAF6467297.1"/>
    </source>
</evidence>
<reference evidence="27 28" key="1">
    <citation type="journal article" date="2020" name="Nature">
        <title>Six reference-quality genomes reveal evolution of bat adaptations.</title>
        <authorList>
            <person name="Jebb D."/>
            <person name="Huang Z."/>
            <person name="Pippel M."/>
            <person name="Hughes G.M."/>
            <person name="Lavrichenko K."/>
            <person name="Devanna P."/>
            <person name="Winkler S."/>
            <person name="Jermiin L.S."/>
            <person name="Skirmuntt E.C."/>
            <person name="Katzourakis A."/>
            <person name="Burkitt-Gray L."/>
            <person name="Ray D.A."/>
            <person name="Sullivan K.A.M."/>
            <person name="Roscito J.G."/>
            <person name="Kirilenko B.M."/>
            <person name="Davalos L.M."/>
            <person name="Corthals A.P."/>
            <person name="Power M.L."/>
            <person name="Jones G."/>
            <person name="Ransome R.D."/>
            <person name="Dechmann D.K.N."/>
            <person name="Locatelli A.G."/>
            <person name="Puechmaille S.J."/>
            <person name="Fedrigo O."/>
            <person name="Jarvis E.D."/>
            <person name="Hiller M."/>
            <person name="Vernes S.C."/>
            <person name="Myers E.W."/>
            <person name="Teeling E.C."/>
        </authorList>
    </citation>
    <scope>NUCLEOTIDE SEQUENCE [LARGE SCALE GENOMIC DNA]</scope>
    <source>
        <strain evidence="27">MRouAeg1</strain>
        <tissue evidence="27">Muscle</tissue>
    </source>
</reference>
<feature type="transmembrane region" description="Helical" evidence="23">
    <location>
        <begin position="1004"/>
        <end position="1025"/>
    </location>
</feature>
<dbReference type="GO" id="GO:0050778">
    <property type="term" value="P:positive regulation of immune response"/>
    <property type="evidence" value="ECO:0007669"/>
    <property type="project" value="UniProtKB-ARBA"/>
</dbReference>
<dbReference type="CDD" id="cd14615">
    <property type="entry name" value="R-PTPc-J"/>
    <property type="match status" value="1"/>
</dbReference>
<feature type="region of interest" description="Disordered" evidence="22">
    <location>
        <begin position="1"/>
        <end position="127"/>
    </location>
</feature>
<dbReference type="SMART" id="SM00194">
    <property type="entry name" value="PTPc"/>
    <property type="match status" value="1"/>
</dbReference>
<feature type="domain" description="Fibronectin type-III" evidence="26">
    <location>
        <begin position="750"/>
        <end position="846"/>
    </location>
</feature>
<dbReference type="GO" id="GO:0001954">
    <property type="term" value="P:positive regulation of cell-matrix adhesion"/>
    <property type="evidence" value="ECO:0007669"/>
    <property type="project" value="UniProtKB-ARBA"/>
</dbReference>
<evidence type="ECO:0000256" key="14">
    <source>
        <dbReference type="ARBA" id="ARBA00023136"/>
    </source>
</evidence>
<dbReference type="GO" id="GO:0030097">
    <property type="term" value="P:hemopoiesis"/>
    <property type="evidence" value="ECO:0007669"/>
    <property type="project" value="UniProtKB-ARBA"/>
</dbReference>
<protein>
    <recommendedName>
        <fullName evidence="20">Receptor-type tyrosine-protein phosphatase eta</fullName>
        <ecNumber evidence="4">3.1.3.48</ecNumber>
    </recommendedName>
    <alternativeName>
        <fullName evidence="21">Protein-tyrosine phosphatase receptor type J</fullName>
    </alternativeName>
</protein>
<comment type="subunit">
    <text evidence="19">Monomer. Interacts with CTNNB1 (phosphorylated) and JUP (phosphorylated). Interacts with FLT3 (phosphorylated). Interacts with GAB1 and GRB2.</text>
</comment>
<dbReference type="InterPro" id="IPR003595">
    <property type="entry name" value="Tyr_Pase_cat"/>
</dbReference>
<dbReference type="InterPro" id="IPR013783">
    <property type="entry name" value="Ig-like_fold"/>
</dbReference>
<evidence type="ECO:0000313" key="28">
    <source>
        <dbReference type="Proteomes" id="UP000593571"/>
    </source>
</evidence>
<evidence type="ECO:0000256" key="7">
    <source>
        <dbReference type="ARBA" id="ARBA00022692"/>
    </source>
</evidence>
<organism evidence="27 28">
    <name type="scientific">Rousettus aegyptiacus</name>
    <name type="common">Egyptian fruit bat</name>
    <name type="synonym">Pteropus aegyptiacus</name>
    <dbReference type="NCBI Taxonomy" id="9407"/>
    <lineage>
        <taxon>Eukaryota</taxon>
        <taxon>Metazoa</taxon>
        <taxon>Chordata</taxon>
        <taxon>Craniata</taxon>
        <taxon>Vertebrata</taxon>
        <taxon>Euteleostomi</taxon>
        <taxon>Mammalia</taxon>
        <taxon>Eutheria</taxon>
        <taxon>Laurasiatheria</taxon>
        <taxon>Chiroptera</taxon>
        <taxon>Yinpterochiroptera</taxon>
        <taxon>Pteropodoidea</taxon>
        <taxon>Pteropodidae</taxon>
        <taxon>Rousettinae</taxon>
        <taxon>Rousettus</taxon>
    </lineage>
</organism>
<dbReference type="GO" id="GO:0032587">
    <property type="term" value="C:ruffle membrane"/>
    <property type="evidence" value="ECO:0007669"/>
    <property type="project" value="UniProtKB-SubCell"/>
</dbReference>
<keyword evidence="6" id="KW-0597">Phosphoprotein</keyword>
<dbReference type="Pfam" id="PF00041">
    <property type="entry name" value="fn3"/>
    <property type="match status" value="4"/>
</dbReference>
<feature type="compositionally biased region" description="Basic residues" evidence="22">
    <location>
        <begin position="75"/>
        <end position="85"/>
    </location>
</feature>
<evidence type="ECO:0000256" key="4">
    <source>
        <dbReference type="ARBA" id="ARBA00013064"/>
    </source>
</evidence>
<dbReference type="InterPro" id="IPR029021">
    <property type="entry name" value="Prot-tyrosine_phosphatase-like"/>
</dbReference>
<keyword evidence="5" id="KW-1003">Cell membrane</keyword>
<keyword evidence="7 23" id="KW-0812">Transmembrane</keyword>
<dbReference type="InterPro" id="IPR036116">
    <property type="entry name" value="FN3_sf"/>
</dbReference>
<evidence type="ECO:0000259" key="26">
    <source>
        <dbReference type="PROSITE" id="PS50853"/>
    </source>
</evidence>
<dbReference type="CDD" id="cd00063">
    <property type="entry name" value="FN3"/>
    <property type="match status" value="5"/>
</dbReference>
<dbReference type="PANTHER" id="PTHR46957:SF5">
    <property type="entry name" value="PROTEIN-TYROSINE-PHOSPHATASE"/>
    <property type="match status" value="1"/>
</dbReference>
<dbReference type="Pfam" id="PF18861">
    <property type="entry name" value="PTP_tm"/>
    <property type="match status" value="1"/>
</dbReference>
<evidence type="ECO:0000256" key="16">
    <source>
        <dbReference type="ARBA" id="ARBA00023273"/>
    </source>
</evidence>
<dbReference type="FunFam" id="2.60.40.10:FF:000362">
    <property type="entry name" value="Receptor-type tyrosine-protein phosphatase eta"/>
    <property type="match status" value="4"/>
</dbReference>
<keyword evidence="27" id="KW-0675">Receptor</keyword>
<comment type="similarity">
    <text evidence="17">Belongs to the protein-tyrosine phosphatase family. Receptor class 3 subfamily.</text>
</comment>
<dbReference type="PROSITE" id="PS50055">
    <property type="entry name" value="TYR_PHOSPHATASE_PTP"/>
    <property type="match status" value="1"/>
</dbReference>
<dbReference type="GO" id="GO:0030336">
    <property type="term" value="P:negative regulation of cell migration"/>
    <property type="evidence" value="ECO:0007669"/>
    <property type="project" value="UniProtKB-ARBA"/>
</dbReference>
<feature type="domain" description="Tyrosine-protein phosphatase" evidence="24">
    <location>
        <begin position="1070"/>
        <end position="1327"/>
    </location>
</feature>
<evidence type="ECO:0000256" key="2">
    <source>
        <dbReference type="ARBA" id="ARBA00004282"/>
    </source>
</evidence>
<dbReference type="OrthoDB" id="10253954at2759"/>
<evidence type="ECO:0000256" key="15">
    <source>
        <dbReference type="ARBA" id="ARBA00023180"/>
    </source>
</evidence>
<dbReference type="InterPro" id="IPR000242">
    <property type="entry name" value="PTP_cat"/>
</dbReference>
<keyword evidence="12" id="KW-0965">Cell junction</keyword>
<dbReference type="GO" id="GO:0010642">
    <property type="term" value="P:negative regulation of platelet-derived growth factor receptor signaling pathway"/>
    <property type="evidence" value="ECO:0007669"/>
    <property type="project" value="UniProtKB-ARBA"/>
</dbReference>
<name>A0A7J8H4W7_ROUAE</name>
<evidence type="ECO:0000256" key="8">
    <source>
        <dbReference type="ARBA" id="ARBA00022729"/>
    </source>
</evidence>
<gene>
    <name evidence="27" type="ORF">HJG63_016167</name>
</gene>
<keyword evidence="28" id="KW-1185">Reference proteome</keyword>
<dbReference type="InterPro" id="IPR003961">
    <property type="entry name" value="FN3_dom"/>
</dbReference>
<accession>A0A7J8H4W7</accession>
<proteinExistence type="inferred from homology"/>
<evidence type="ECO:0000259" key="25">
    <source>
        <dbReference type="PROSITE" id="PS50056"/>
    </source>
</evidence>
<evidence type="ECO:0000256" key="6">
    <source>
        <dbReference type="ARBA" id="ARBA00022553"/>
    </source>
</evidence>
<dbReference type="Gene3D" id="3.90.190.10">
    <property type="entry name" value="Protein tyrosine phosphatase superfamily"/>
    <property type="match status" value="1"/>
</dbReference>
<dbReference type="GO" id="GO:1902533">
    <property type="term" value="P:positive regulation of intracellular signal transduction"/>
    <property type="evidence" value="ECO:0007669"/>
    <property type="project" value="UniProtKB-ARBA"/>
</dbReference>
<dbReference type="SUPFAM" id="SSF49265">
    <property type="entry name" value="Fibronectin type III"/>
    <property type="match status" value="5"/>
</dbReference>
<evidence type="ECO:0000256" key="13">
    <source>
        <dbReference type="ARBA" id="ARBA00022989"/>
    </source>
</evidence>
<dbReference type="PRINTS" id="PR00700">
    <property type="entry name" value="PRTYPHPHTASE"/>
</dbReference>
<keyword evidence="15" id="KW-0325">Glycoprotein</keyword>
<dbReference type="GO" id="GO:0070161">
    <property type="term" value="C:anchoring junction"/>
    <property type="evidence" value="ECO:0007669"/>
    <property type="project" value="UniProtKB-SubCell"/>
</dbReference>
<feature type="domain" description="Fibronectin type-III" evidence="26">
    <location>
        <begin position="395"/>
        <end position="484"/>
    </location>
</feature>
<dbReference type="EMBL" id="JACASE010000005">
    <property type="protein sequence ID" value="KAF6467297.1"/>
    <property type="molecule type" value="Genomic_DNA"/>
</dbReference>
<dbReference type="GO" id="GO:0043235">
    <property type="term" value="C:receptor complex"/>
    <property type="evidence" value="ECO:0007669"/>
    <property type="project" value="TreeGrafter"/>
</dbReference>
<evidence type="ECO:0000256" key="18">
    <source>
        <dbReference type="ARBA" id="ARBA00051722"/>
    </source>
</evidence>